<dbReference type="Pfam" id="PF13177">
    <property type="entry name" value="DNA_pol3_delta2"/>
    <property type="match status" value="1"/>
</dbReference>
<name>A0A5R9J736_9PROT</name>
<reference evidence="1 2" key="1">
    <citation type="submission" date="2019-05" db="EMBL/GenBank/DDBJ databases">
        <authorList>
            <person name="Pankratov T."/>
            <person name="Grouzdev D."/>
        </authorList>
    </citation>
    <scope>NUCLEOTIDE SEQUENCE [LARGE SCALE GENOMIC DNA]</scope>
    <source>
        <strain evidence="1 2">KEBCLARHB70R</strain>
    </source>
</reference>
<dbReference type="OrthoDB" id="9811073at2"/>
<dbReference type="GO" id="GO:0009360">
    <property type="term" value="C:DNA polymerase III complex"/>
    <property type="evidence" value="ECO:0007669"/>
    <property type="project" value="TreeGrafter"/>
</dbReference>
<sequence>MSGTAPREVANLHGHEAALASFSRAWNAGRLHHAWLISGAPGIGKATLAYQLARIVLAGDDPEAASRRIAAGTHPDLLVVERTATGARGPEDRQKRLRQEIVIDDAAAVGSFLHRTAAMGGWRVVIVDGLDQANRSAANSLLRLIEEPPAQALFLLTASAPGRVLPTLRSRCRSLRLAALDDATMLAALADLLPDRDDADRRALATLARGAPGRAVLLAADDGLALSRLATEVLEASPRPSGAWSYEVVDSVLRRENGFSTFIDLLSESISAKLRASEVMQHRDDTAPRRPILRDPQLWAETCSQLVRLRAETEALNLDHRQSLLTGLDFLSRVGLLGRP</sequence>
<organism evidence="1 2">
    <name type="scientific">Lichenicoccus roseus</name>
    <dbReference type="NCBI Taxonomy" id="2683649"/>
    <lineage>
        <taxon>Bacteria</taxon>
        <taxon>Pseudomonadati</taxon>
        <taxon>Pseudomonadota</taxon>
        <taxon>Alphaproteobacteria</taxon>
        <taxon>Acetobacterales</taxon>
        <taxon>Acetobacteraceae</taxon>
        <taxon>Lichenicoccus</taxon>
    </lineage>
</organism>
<dbReference type="InterPro" id="IPR050238">
    <property type="entry name" value="DNA_Rep/Repair_Clamp_Loader"/>
</dbReference>
<accession>A0A5R9J736</accession>
<dbReference type="AlphaFoldDB" id="A0A5R9J736"/>
<dbReference type="PANTHER" id="PTHR11669">
    <property type="entry name" value="REPLICATION FACTOR C / DNA POLYMERASE III GAMMA-TAU SUBUNIT"/>
    <property type="match status" value="1"/>
</dbReference>
<dbReference type="GO" id="GO:0003887">
    <property type="term" value="F:DNA-directed DNA polymerase activity"/>
    <property type="evidence" value="ECO:0007669"/>
    <property type="project" value="UniProtKB-EC"/>
</dbReference>
<gene>
    <name evidence="1" type="ORF">FE263_11550</name>
</gene>
<keyword evidence="1" id="KW-0548">Nucleotidyltransferase</keyword>
<dbReference type="EMBL" id="VCDI01000003">
    <property type="protein sequence ID" value="TLU72663.1"/>
    <property type="molecule type" value="Genomic_DNA"/>
</dbReference>
<dbReference type="PANTHER" id="PTHR11669:SF8">
    <property type="entry name" value="DNA POLYMERASE III SUBUNIT DELTA"/>
    <property type="match status" value="1"/>
</dbReference>
<dbReference type="InterPro" id="IPR027417">
    <property type="entry name" value="P-loop_NTPase"/>
</dbReference>
<evidence type="ECO:0000313" key="2">
    <source>
        <dbReference type="Proteomes" id="UP000305654"/>
    </source>
</evidence>
<comment type="caution">
    <text evidence="1">The sequence shown here is derived from an EMBL/GenBank/DDBJ whole genome shotgun (WGS) entry which is preliminary data.</text>
</comment>
<dbReference type="SUPFAM" id="SSF52540">
    <property type="entry name" value="P-loop containing nucleoside triphosphate hydrolases"/>
    <property type="match status" value="1"/>
</dbReference>
<dbReference type="EC" id="2.7.7.7" evidence="1"/>
<keyword evidence="1" id="KW-0808">Transferase</keyword>
<protein>
    <submittedName>
        <fullName evidence="1">DNA polymerase III subunit delta</fullName>
        <ecNumber evidence="1">2.7.7.7</ecNumber>
    </submittedName>
</protein>
<dbReference type="Proteomes" id="UP000305654">
    <property type="component" value="Unassembled WGS sequence"/>
</dbReference>
<dbReference type="Gene3D" id="3.40.50.300">
    <property type="entry name" value="P-loop containing nucleotide triphosphate hydrolases"/>
    <property type="match status" value="1"/>
</dbReference>
<dbReference type="RefSeq" id="WP_138326124.1">
    <property type="nucleotide sequence ID" value="NZ_VCDI01000003.1"/>
</dbReference>
<evidence type="ECO:0000313" key="1">
    <source>
        <dbReference type="EMBL" id="TLU72663.1"/>
    </source>
</evidence>
<proteinExistence type="predicted"/>
<keyword evidence="2" id="KW-1185">Reference proteome</keyword>
<dbReference type="NCBIfam" id="NF005677">
    <property type="entry name" value="PRK07471.1"/>
    <property type="match status" value="1"/>
</dbReference>
<dbReference type="GO" id="GO:0006261">
    <property type="term" value="P:DNA-templated DNA replication"/>
    <property type="evidence" value="ECO:0007669"/>
    <property type="project" value="TreeGrafter"/>
</dbReference>